<proteinExistence type="predicted"/>
<evidence type="ECO:0000313" key="1">
    <source>
        <dbReference type="EMBL" id="MBB6510505.1"/>
    </source>
</evidence>
<reference evidence="1 2" key="1">
    <citation type="submission" date="2020-08" db="EMBL/GenBank/DDBJ databases">
        <title>The Agave Microbiome: Exploring the role of microbial communities in plant adaptations to desert environments.</title>
        <authorList>
            <person name="Partida-Martinez L.P."/>
        </authorList>
    </citation>
    <scope>NUCLEOTIDE SEQUENCE [LARGE SCALE GENOMIC DNA]</scope>
    <source>
        <strain evidence="1 2">AS3.12</strain>
    </source>
</reference>
<dbReference type="AlphaFoldDB" id="A0A7X0JMU8"/>
<keyword evidence="2" id="KW-1185">Reference proteome</keyword>
<sequence>MLPHTLAEDEAIGETSDRLVDSVRSEVLKTADKVGDAASEVYQKAVKAASDVYDVARERIVGETGLAGSAETSKNSAGSI</sequence>
<name>A0A7X0JMU8_9HYPH</name>
<dbReference type="Proteomes" id="UP000585437">
    <property type="component" value="Unassembled WGS sequence"/>
</dbReference>
<evidence type="ECO:0000313" key="2">
    <source>
        <dbReference type="Proteomes" id="UP000585437"/>
    </source>
</evidence>
<organism evidence="1 2">
    <name type="scientific">Rhizobium soli</name>
    <dbReference type="NCBI Taxonomy" id="424798"/>
    <lineage>
        <taxon>Bacteria</taxon>
        <taxon>Pseudomonadati</taxon>
        <taxon>Pseudomonadota</taxon>
        <taxon>Alphaproteobacteria</taxon>
        <taxon>Hyphomicrobiales</taxon>
        <taxon>Rhizobiaceae</taxon>
        <taxon>Rhizobium/Agrobacterium group</taxon>
        <taxon>Rhizobium</taxon>
    </lineage>
</organism>
<accession>A0A7X0JMU8</accession>
<gene>
    <name evidence="1" type="ORF">F4695_003896</name>
</gene>
<comment type="caution">
    <text evidence="1">The sequence shown here is derived from an EMBL/GenBank/DDBJ whole genome shotgun (WGS) entry which is preliminary data.</text>
</comment>
<dbReference type="RefSeq" id="WP_184655676.1">
    <property type="nucleotide sequence ID" value="NZ_JACHBU010000009.1"/>
</dbReference>
<dbReference type="EMBL" id="JACHBU010000009">
    <property type="protein sequence ID" value="MBB6510505.1"/>
    <property type="molecule type" value="Genomic_DNA"/>
</dbReference>
<protein>
    <submittedName>
        <fullName evidence="1">Uncharacterized protein</fullName>
    </submittedName>
</protein>